<feature type="domain" description="Tyrosine-protein phosphatase" evidence="3">
    <location>
        <begin position="54"/>
        <end position="194"/>
    </location>
</feature>
<dbReference type="PROSITE" id="PS50054">
    <property type="entry name" value="TYR_PHOSPHATASE_DUAL"/>
    <property type="match status" value="1"/>
</dbReference>
<dbReference type="Pfam" id="PF00782">
    <property type="entry name" value="DSPc"/>
    <property type="match status" value="1"/>
</dbReference>
<organism evidence="5 6">
    <name type="scientific">Tetradesmus obliquus</name>
    <name type="common">Green alga</name>
    <name type="synonym">Acutodesmus obliquus</name>
    <dbReference type="NCBI Taxonomy" id="3088"/>
    <lineage>
        <taxon>Eukaryota</taxon>
        <taxon>Viridiplantae</taxon>
        <taxon>Chlorophyta</taxon>
        <taxon>core chlorophytes</taxon>
        <taxon>Chlorophyceae</taxon>
        <taxon>CS clade</taxon>
        <taxon>Sphaeropleales</taxon>
        <taxon>Scenedesmaceae</taxon>
        <taxon>Tetradesmus</taxon>
    </lineage>
</organism>
<dbReference type="PANTHER" id="PTHR46377">
    <property type="entry name" value="DUAL SPECIFICITY PROTEIN PHOSPHATASE 19"/>
    <property type="match status" value="1"/>
</dbReference>
<keyword evidence="2" id="KW-0904">Protein phosphatase</keyword>
<dbReference type="InterPro" id="IPR029021">
    <property type="entry name" value="Prot-tyrosine_phosphatase-like"/>
</dbReference>
<proteinExistence type="predicted"/>
<dbReference type="PANTHER" id="PTHR46377:SF1">
    <property type="entry name" value="DUAL SPECIFICITY PROTEIN PHOSPHATASE 19"/>
    <property type="match status" value="1"/>
</dbReference>
<dbReference type="EMBL" id="CP126214">
    <property type="protein sequence ID" value="WIA16667.1"/>
    <property type="molecule type" value="Genomic_DNA"/>
</dbReference>
<sequence>MATATKATTTDHIRDRLFAKADVVADSFTEGPVAAVSLQPKAAEQQNEERCLDPPGKIRRHLYIGSRETESCLSALQAAGITHILQAGGELGPSHPAQFTYKKLSVSDEEDEDLVAVFKEAFDFIEDSRSSGAVLVHCAQGMSRSGTIAIGYLMWRERLSYDTAVAHVQQARPVVDPNEGFSLQLQEFERLGCRLEAWKGWDKQRLERCFRRNHVSGRRVVHGFSDVIRRFHVHDITDDNLVFADSTVMF</sequence>
<evidence type="ECO:0000256" key="1">
    <source>
        <dbReference type="ARBA" id="ARBA00022801"/>
    </source>
</evidence>
<keyword evidence="1" id="KW-0378">Hydrolase</keyword>
<dbReference type="SMART" id="SM00195">
    <property type="entry name" value="DSPc"/>
    <property type="match status" value="1"/>
</dbReference>
<dbReference type="InterPro" id="IPR016130">
    <property type="entry name" value="Tyr_Pase_AS"/>
</dbReference>
<evidence type="ECO:0000259" key="3">
    <source>
        <dbReference type="PROSITE" id="PS50054"/>
    </source>
</evidence>
<dbReference type="Gene3D" id="3.90.190.10">
    <property type="entry name" value="Protein tyrosine phosphatase superfamily"/>
    <property type="match status" value="1"/>
</dbReference>
<dbReference type="Proteomes" id="UP001244341">
    <property type="component" value="Chromosome 7b"/>
</dbReference>
<evidence type="ECO:0000313" key="6">
    <source>
        <dbReference type="Proteomes" id="UP001244341"/>
    </source>
</evidence>
<reference evidence="5 6" key="1">
    <citation type="submission" date="2023-05" db="EMBL/GenBank/DDBJ databases">
        <title>A 100% complete, gapless, phased diploid assembly of the Scenedesmus obliquus UTEX 3031 genome.</title>
        <authorList>
            <person name="Biondi T.C."/>
            <person name="Hanschen E.R."/>
            <person name="Kwon T."/>
            <person name="Eng W."/>
            <person name="Kruse C.P.S."/>
            <person name="Koehler S.I."/>
            <person name="Kunde Y."/>
            <person name="Gleasner C.D."/>
            <person name="You Mak K.T."/>
            <person name="Polle J."/>
            <person name="Hovde B.T."/>
            <person name="Starkenburg S.R."/>
        </authorList>
    </citation>
    <scope>NUCLEOTIDE SEQUENCE [LARGE SCALE GENOMIC DNA]</scope>
    <source>
        <strain evidence="5 6">DOE0152z</strain>
    </source>
</reference>
<gene>
    <name evidence="5" type="ORF">OEZ85_013330</name>
</gene>
<dbReference type="PROSITE" id="PS00383">
    <property type="entry name" value="TYR_PHOSPHATASE_1"/>
    <property type="match status" value="1"/>
</dbReference>
<evidence type="ECO:0000256" key="2">
    <source>
        <dbReference type="ARBA" id="ARBA00022912"/>
    </source>
</evidence>
<accession>A0ABY8U8D6</accession>
<evidence type="ECO:0008006" key="7">
    <source>
        <dbReference type="Google" id="ProtNLM"/>
    </source>
</evidence>
<keyword evidence="6" id="KW-1185">Reference proteome</keyword>
<dbReference type="InterPro" id="IPR020422">
    <property type="entry name" value="TYR_PHOSPHATASE_DUAL_dom"/>
</dbReference>
<dbReference type="PROSITE" id="PS50056">
    <property type="entry name" value="TYR_PHOSPHATASE_2"/>
    <property type="match status" value="1"/>
</dbReference>
<dbReference type="SUPFAM" id="SSF52799">
    <property type="entry name" value="(Phosphotyrosine protein) phosphatases II"/>
    <property type="match status" value="1"/>
</dbReference>
<evidence type="ECO:0000313" key="5">
    <source>
        <dbReference type="EMBL" id="WIA16667.1"/>
    </source>
</evidence>
<dbReference type="InterPro" id="IPR000340">
    <property type="entry name" value="Dual-sp_phosphatase_cat-dom"/>
</dbReference>
<name>A0ABY8U8D6_TETOB</name>
<dbReference type="InterPro" id="IPR000387">
    <property type="entry name" value="Tyr_Pase_dom"/>
</dbReference>
<feature type="domain" description="Tyrosine specific protein phosphatases" evidence="4">
    <location>
        <begin position="112"/>
        <end position="173"/>
    </location>
</feature>
<protein>
    <recommendedName>
        <fullName evidence="7">Protein-serine/threonine phosphatase</fullName>
    </recommendedName>
</protein>
<evidence type="ECO:0000259" key="4">
    <source>
        <dbReference type="PROSITE" id="PS50056"/>
    </source>
</evidence>
<dbReference type="CDD" id="cd14498">
    <property type="entry name" value="DSP"/>
    <property type="match status" value="1"/>
</dbReference>